<keyword evidence="10" id="KW-1185">Reference proteome</keyword>
<keyword evidence="2" id="KW-1003">Cell membrane</keyword>
<evidence type="ECO:0000259" key="8">
    <source>
        <dbReference type="Pfam" id="PF04024"/>
    </source>
</evidence>
<dbReference type="RefSeq" id="WP_315878359.1">
    <property type="nucleotide sequence ID" value="NZ_JAWCTQ010000015.1"/>
</dbReference>
<evidence type="ECO:0000256" key="2">
    <source>
        <dbReference type="ARBA" id="ARBA00022475"/>
    </source>
</evidence>
<keyword evidence="5 7" id="KW-0472">Membrane</keyword>
<feature type="transmembrane region" description="Helical" evidence="7">
    <location>
        <begin position="119"/>
        <end position="136"/>
    </location>
</feature>
<feature type="region of interest" description="Disordered" evidence="6">
    <location>
        <begin position="387"/>
        <end position="413"/>
    </location>
</feature>
<evidence type="ECO:0000256" key="7">
    <source>
        <dbReference type="SAM" id="Phobius"/>
    </source>
</evidence>
<protein>
    <submittedName>
        <fullName evidence="9">PspC domain-containing protein</fullName>
    </submittedName>
</protein>
<feature type="transmembrane region" description="Helical" evidence="7">
    <location>
        <begin position="94"/>
        <end position="113"/>
    </location>
</feature>
<reference evidence="9 10" key="1">
    <citation type="submission" date="2023-09" db="EMBL/GenBank/DDBJ databases">
        <title>Streptomyces sp. nov.: A antagonism against Alternaria gaisen Producing Streptochlin, Isolated from Tamarix root soil.</title>
        <authorList>
            <person name="Chen Y."/>
        </authorList>
    </citation>
    <scope>NUCLEOTIDE SEQUENCE [LARGE SCALE GENOMIC DNA]</scope>
    <source>
        <strain evidence="9 10">TRM76323</strain>
    </source>
</reference>
<feature type="transmembrane region" description="Helical" evidence="7">
    <location>
        <begin position="237"/>
        <end position="256"/>
    </location>
</feature>
<keyword evidence="3 7" id="KW-0812">Transmembrane</keyword>
<dbReference type="InterPro" id="IPR007168">
    <property type="entry name" value="Phageshock_PspC_N"/>
</dbReference>
<evidence type="ECO:0000256" key="1">
    <source>
        <dbReference type="ARBA" id="ARBA00004162"/>
    </source>
</evidence>
<evidence type="ECO:0000256" key="5">
    <source>
        <dbReference type="ARBA" id="ARBA00023136"/>
    </source>
</evidence>
<evidence type="ECO:0000256" key="6">
    <source>
        <dbReference type="SAM" id="MobiDB-lite"/>
    </source>
</evidence>
<dbReference type="Pfam" id="PF04024">
    <property type="entry name" value="PspC"/>
    <property type="match status" value="1"/>
</dbReference>
<dbReference type="EMBL" id="JAWCTQ010000015">
    <property type="protein sequence ID" value="MDT9683291.1"/>
    <property type="molecule type" value="Genomic_DNA"/>
</dbReference>
<comment type="caution">
    <text evidence="9">The sequence shown here is derived from an EMBL/GenBank/DDBJ whole genome shotgun (WGS) entry which is preliminary data.</text>
</comment>
<gene>
    <name evidence="9" type="ORF">RND61_14595</name>
</gene>
<dbReference type="PANTHER" id="PTHR33885">
    <property type="entry name" value="PHAGE SHOCK PROTEIN C"/>
    <property type="match status" value="1"/>
</dbReference>
<feature type="domain" description="Phage shock protein PspC N-terminal" evidence="8">
    <location>
        <begin position="20"/>
        <end position="73"/>
    </location>
</feature>
<evidence type="ECO:0000256" key="3">
    <source>
        <dbReference type="ARBA" id="ARBA00022692"/>
    </source>
</evidence>
<feature type="region of interest" description="Disordered" evidence="6">
    <location>
        <begin position="146"/>
        <end position="173"/>
    </location>
</feature>
<proteinExistence type="predicted"/>
<sequence length="451" mass="45631">MTSATPISSEAPGTPPHRPPLRRTPRQKVVAGVCGGLGRHFDLDPVVFRVVTGVLAAAGGIGLIFYGFAWLCVTADGEDENEVRRLLTGRVDGASLVAVLMALVGCGLFLAMVGGNGETIGFAVLLVCAVGGAAVWSRRRLADGREPAAATAAHPGGPDAPPETKAPPPPVAPSWWRDPIVKDGSTGPVPVGYLWGPVDGPHAGLREDPHRAWGAVPAVPPRAPAAPRGPRSLGGPVLLLAVAAGCAGTAAAWGGHPLGVSLQFGLGAALAVFALGLAVSSFLGRTGFGTVFMTVATALLLAGASALPPQIGTVWTRAEWAPASLADLRPRYALDSGVGTLDLSALDVPRGRTVEVTAEAGAGRLAVTVPADVTVRVRARAGLGEIRLPDRPGAGPTADRTAPARSDGLGVAADREVVRTLPPPPDAAPGGTLDLDLRIAVGQVEVARAAP</sequence>
<keyword evidence="4 7" id="KW-1133">Transmembrane helix</keyword>
<dbReference type="Proteomes" id="UP001250181">
    <property type="component" value="Unassembled WGS sequence"/>
</dbReference>
<dbReference type="InterPro" id="IPR052027">
    <property type="entry name" value="PspC"/>
</dbReference>
<organism evidence="9 10">
    <name type="scientific">Streptomyces tamarix</name>
    <dbReference type="NCBI Taxonomy" id="3078565"/>
    <lineage>
        <taxon>Bacteria</taxon>
        <taxon>Bacillati</taxon>
        <taxon>Actinomycetota</taxon>
        <taxon>Actinomycetes</taxon>
        <taxon>Kitasatosporales</taxon>
        <taxon>Streptomycetaceae</taxon>
        <taxon>Streptomyces</taxon>
    </lineage>
</organism>
<feature type="transmembrane region" description="Helical" evidence="7">
    <location>
        <begin position="290"/>
        <end position="307"/>
    </location>
</feature>
<feature type="region of interest" description="Disordered" evidence="6">
    <location>
        <begin position="1"/>
        <end position="25"/>
    </location>
</feature>
<name>A0ABU3QKX8_9ACTN</name>
<comment type="subcellular location">
    <subcellularLocation>
        <location evidence="1">Cell membrane</location>
        <topology evidence="1">Single-pass membrane protein</topology>
    </subcellularLocation>
</comment>
<feature type="transmembrane region" description="Helical" evidence="7">
    <location>
        <begin position="46"/>
        <end position="73"/>
    </location>
</feature>
<evidence type="ECO:0000256" key="4">
    <source>
        <dbReference type="ARBA" id="ARBA00022989"/>
    </source>
</evidence>
<accession>A0ABU3QKX8</accession>
<feature type="transmembrane region" description="Helical" evidence="7">
    <location>
        <begin position="262"/>
        <end position="283"/>
    </location>
</feature>
<feature type="compositionally biased region" description="Pro residues" evidence="6">
    <location>
        <begin position="158"/>
        <end position="172"/>
    </location>
</feature>
<evidence type="ECO:0000313" key="10">
    <source>
        <dbReference type="Proteomes" id="UP001250181"/>
    </source>
</evidence>
<feature type="compositionally biased region" description="Low complexity" evidence="6">
    <location>
        <begin position="147"/>
        <end position="157"/>
    </location>
</feature>
<dbReference type="PANTHER" id="PTHR33885:SF3">
    <property type="entry name" value="PHAGE SHOCK PROTEIN C"/>
    <property type="match status" value="1"/>
</dbReference>
<evidence type="ECO:0000313" key="9">
    <source>
        <dbReference type="EMBL" id="MDT9683291.1"/>
    </source>
</evidence>